<keyword evidence="2" id="KW-0805">Transcription regulation</keyword>
<proteinExistence type="inferred from homology"/>
<organism evidence="6 7">
    <name type="scientific">Bryocella elongata</name>
    <dbReference type="NCBI Taxonomy" id="863522"/>
    <lineage>
        <taxon>Bacteria</taxon>
        <taxon>Pseudomonadati</taxon>
        <taxon>Acidobacteriota</taxon>
        <taxon>Terriglobia</taxon>
        <taxon>Terriglobales</taxon>
        <taxon>Acidobacteriaceae</taxon>
        <taxon>Bryocella</taxon>
    </lineage>
</organism>
<feature type="domain" description="HTH lysR-type" evidence="5">
    <location>
        <begin position="1"/>
        <end position="58"/>
    </location>
</feature>
<dbReference type="Pfam" id="PF03466">
    <property type="entry name" value="LysR_substrate"/>
    <property type="match status" value="1"/>
</dbReference>
<reference evidence="6 7" key="1">
    <citation type="submission" date="2016-10" db="EMBL/GenBank/DDBJ databases">
        <authorList>
            <person name="de Groot N.N."/>
        </authorList>
    </citation>
    <scope>NUCLEOTIDE SEQUENCE [LARGE SCALE GENOMIC DNA]</scope>
    <source>
        <strain evidence="6 7">DSM 22489</strain>
    </source>
</reference>
<name>A0A1H5U852_9BACT</name>
<dbReference type="PANTHER" id="PTHR30346">
    <property type="entry name" value="TRANSCRIPTIONAL DUAL REGULATOR HCAR-RELATED"/>
    <property type="match status" value="1"/>
</dbReference>
<dbReference type="OrthoDB" id="9803735at2"/>
<dbReference type="Gene3D" id="3.40.190.10">
    <property type="entry name" value="Periplasmic binding protein-like II"/>
    <property type="match status" value="2"/>
</dbReference>
<dbReference type="GO" id="GO:0003700">
    <property type="term" value="F:DNA-binding transcription factor activity"/>
    <property type="evidence" value="ECO:0007669"/>
    <property type="project" value="InterPro"/>
</dbReference>
<dbReference type="AlphaFoldDB" id="A0A1H5U852"/>
<dbReference type="SUPFAM" id="SSF46785">
    <property type="entry name" value="Winged helix' DNA-binding domain"/>
    <property type="match status" value="1"/>
</dbReference>
<dbReference type="Pfam" id="PF00126">
    <property type="entry name" value="HTH_1"/>
    <property type="match status" value="1"/>
</dbReference>
<evidence type="ECO:0000256" key="3">
    <source>
        <dbReference type="ARBA" id="ARBA00023125"/>
    </source>
</evidence>
<dbReference type="GO" id="GO:0003677">
    <property type="term" value="F:DNA binding"/>
    <property type="evidence" value="ECO:0007669"/>
    <property type="project" value="UniProtKB-KW"/>
</dbReference>
<keyword evidence="4" id="KW-0804">Transcription</keyword>
<dbReference type="InterPro" id="IPR036388">
    <property type="entry name" value="WH-like_DNA-bd_sf"/>
</dbReference>
<evidence type="ECO:0000256" key="2">
    <source>
        <dbReference type="ARBA" id="ARBA00023015"/>
    </source>
</evidence>
<dbReference type="InterPro" id="IPR000847">
    <property type="entry name" value="LysR_HTH_N"/>
</dbReference>
<dbReference type="InterPro" id="IPR005119">
    <property type="entry name" value="LysR_subst-bd"/>
</dbReference>
<sequence length="296" mass="32518">MELHQLRYFCAIVKAGSFTRAAEQQGVSQPTLSQQIRKLEKSIGAQLFGRQGRALRLTQAGTVFYPAAQEILSSTKRAAAQVRQLETDIRGPLRVGVIPTILPYLIAPHLPAFQREFPEVEITLTEDLTERLVDDLLTGELDLIIVSLPLHSDGIVCSALLRDPLVLVTPPGHRLAAPSEVRGFDLSAERLLLLKEGHCFRDDMLTACKRSRTETSPVFESNHFGTIFPLVASGAGITIAPAMAAAFAVGCSVQPLPRPQFRQIGYGRLRSSGSFKPLAAFTRWLRTMAREIPKPV</sequence>
<dbReference type="FunFam" id="1.10.10.10:FF:000001">
    <property type="entry name" value="LysR family transcriptional regulator"/>
    <property type="match status" value="1"/>
</dbReference>
<dbReference type="InterPro" id="IPR036390">
    <property type="entry name" value="WH_DNA-bd_sf"/>
</dbReference>
<gene>
    <name evidence="6" type="ORF">SAMN05421819_0910</name>
</gene>
<evidence type="ECO:0000256" key="1">
    <source>
        <dbReference type="ARBA" id="ARBA00009437"/>
    </source>
</evidence>
<dbReference type="RefSeq" id="WP_103931770.1">
    <property type="nucleotide sequence ID" value="NZ_FNVA01000001.1"/>
</dbReference>
<accession>A0A1H5U852</accession>
<dbReference type="SUPFAM" id="SSF53850">
    <property type="entry name" value="Periplasmic binding protein-like II"/>
    <property type="match status" value="1"/>
</dbReference>
<keyword evidence="7" id="KW-1185">Reference proteome</keyword>
<dbReference type="GO" id="GO:0032993">
    <property type="term" value="C:protein-DNA complex"/>
    <property type="evidence" value="ECO:0007669"/>
    <property type="project" value="TreeGrafter"/>
</dbReference>
<dbReference type="PANTHER" id="PTHR30346:SF28">
    <property type="entry name" value="HTH-TYPE TRANSCRIPTIONAL REGULATOR CYNR"/>
    <property type="match status" value="1"/>
</dbReference>
<dbReference type="Proteomes" id="UP000236728">
    <property type="component" value="Unassembled WGS sequence"/>
</dbReference>
<evidence type="ECO:0000313" key="6">
    <source>
        <dbReference type="EMBL" id="SEF71285.1"/>
    </source>
</evidence>
<evidence type="ECO:0000256" key="4">
    <source>
        <dbReference type="ARBA" id="ARBA00023163"/>
    </source>
</evidence>
<dbReference type="PRINTS" id="PR00039">
    <property type="entry name" value="HTHLYSR"/>
</dbReference>
<comment type="similarity">
    <text evidence="1">Belongs to the LysR transcriptional regulatory family.</text>
</comment>
<dbReference type="PROSITE" id="PS50931">
    <property type="entry name" value="HTH_LYSR"/>
    <property type="match status" value="1"/>
</dbReference>
<keyword evidence="3" id="KW-0238">DNA-binding</keyword>
<evidence type="ECO:0000259" key="5">
    <source>
        <dbReference type="PROSITE" id="PS50931"/>
    </source>
</evidence>
<dbReference type="Gene3D" id="1.10.10.10">
    <property type="entry name" value="Winged helix-like DNA-binding domain superfamily/Winged helix DNA-binding domain"/>
    <property type="match status" value="1"/>
</dbReference>
<dbReference type="EMBL" id="FNVA01000001">
    <property type="protein sequence ID" value="SEF71285.1"/>
    <property type="molecule type" value="Genomic_DNA"/>
</dbReference>
<evidence type="ECO:0000313" key="7">
    <source>
        <dbReference type="Proteomes" id="UP000236728"/>
    </source>
</evidence>
<protein>
    <submittedName>
        <fullName evidence="6">LysR family transcriptional regulator, hydrogen peroxide-inducible genes activator</fullName>
    </submittedName>
</protein>